<evidence type="ECO:0000256" key="2">
    <source>
        <dbReference type="SAM" id="MobiDB-lite"/>
    </source>
</evidence>
<dbReference type="PANTHER" id="PTHR13037">
    <property type="entry name" value="FORMIN"/>
    <property type="match status" value="1"/>
</dbReference>
<feature type="region of interest" description="Disordered" evidence="2">
    <location>
        <begin position="1136"/>
        <end position="1157"/>
    </location>
</feature>
<sequence>MTSAAPPDTAVAAMRLESLRFVGYEQLDSGDGGFVHLITPQGGRVRLYPSRPSSLVALSPLLPQPPASRHLAYPPSPLLPQPLGCKPTQKVATPTATLADARQVLKDAAMPHASTAAVVPLAPPEGFEVEFSFLSSEESSAELSRATSRGASPPPQPAEAAATETECVDHAPTDTANTGGGEPTVLDDTTGELEGRALEENFIPHTFVHGTELTASATSLAELDDELTKCALILFDGRIPQSPPLLGQAEAPPRWSEAVNYHRAVLLGYDDAGFAYIDGQAFAQRVSPPQGWRLFPLPLLVCVAARLSHFYRDAELADRAGEQSTDPGISGSALRYPVLPRPARTTTAGSSGEFESGWLSRNSSTCATVFPPPYPAPASGEPPVSMSSGTTPPASSLTSLTYLSPPLRWSLPTCGHAPMLDLQELFQVQPSRVYQLAQPPGEAVFLGVALGVPWIRPVVLATATPSSVSSSSPVAERRGAMPHETAPLTSSPGSQPPAGYRWKDMFAWAVPLVGCHDASEIRARHGLIDPTPAATDVLPAAAVADTQGSATPSVPPSAVVGAVLEGSEQAPSPQTNEADDESSRTSAPLSPPPQSPSPPPQSPSPKPLTAAAPFFVKEGTTVFVPGRFGVMLECNTKPALMVAHFGVAHGDRLVPRALSTHPAAAQLSGAPKPGEAPTPPLPSGSLTVMGLHGRNVLVLLADGEGQTAELIHITRGAAEVAEAFRKVAGAPLSPPALPLEPLSVPAFSLESTNITDSAAAVHLVVEDEDSQERPQRLEKERWDGEAASMPRAATWISTEETDAVIVPSSIPSGEVPLSMYEAAETQGAEEVREEVGTATPVVDGAWNGVPPPIKAVMPASRSEAGEGGAHSSSDRIMDIWQAAPTSAASAQHACQWSSATSSSVSATSPESQALPQGQHQRQQQSLSKQIAEAKGNNSGPSTARVDPSSTLTKEVAVQATEVCPTSAEQLVDPAEELTVVSVVTPTTSGAPPLMTVSAANHTTTSPSGEVVVEAKAVSFVVEAASTSTPSEKDVLLHNLEVVPADARLHENLDLQLLEKEHSVRDDEMGLHLKHDGSLLAQALSSNPTPSVRLTPSSSMTQPSKWHPTDDVLEKSLAAEEHFNSDGADVYRLHAAQTSDHEERNQHSSGAHAGDDSASDAAFHLRSLLAPPQQQRWVSEARSSLHSAISANEEVAATTATTQSLELSSTVMPRSHYAEEAVVGGAARQTPPSPLLAHPAMTFASSCSPPPAGTAACQAASRAGAEQVTSYPSLATPPCSAAFGMQHYSTAKSSEAATASIPTPFTNFLKAYGIYVLSTHGALSGGESRQLPNETSPHMGEHAAQTGEPSWGRVELSSILSFYRAQPLARIMEATAIQRRCRAAWKAAITSRPTSAAPQAVNDLQVCKLKASASTTVFEELCVNELVSLLSIVHHPLPERERTVPG</sequence>
<feature type="region of interest" description="Disordered" evidence="2">
    <location>
        <begin position="465"/>
        <end position="496"/>
    </location>
</feature>
<evidence type="ECO:0000256" key="1">
    <source>
        <dbReference type="ARBA" id="ARBA00022581"/>
    </source>
</evidence>
<feature type="compositionally biased region" description="Polar residues" evidence="2">
    <location>
        <begin position="1082"/>
        <end position="1103"/>
    </location>
</feature>
<protein>
    <submittedName>
        <fullName evidence="3">Anion-transporting ATPase-like protein</fullName>
    </submittedName>
</protein>
<reference evidence="3 4" key="1">
    <citation type="journal article" date="2015" name="Sci. Rep.">
        <title>The genome of Leishmania panamensis: insights into genomics of the L. (Viannia) subgenus.</title>
        <authorList>
            <person name="Llanes A."/>
            <person name="Restrepo C.M."/>
            <person name="Vecchio G.D."/>
            <person name="Anguizola F.J."/>
            <person name="Lleonart R."/>
        </authorList>
    </citation>
    <scope>NUCLEOTIDE SEQUENCE [LARGE SCALE GENOMIC DNA]</scope>
    <source>
        <strain evidence="3 4">MHOM/PA/94/PSC-1</strain>
    </source>
</reference>
<feature type="region of interest" description="Disordered" evidence="2">
    <location>
        <begin position="852"/>
        <end position="872"/>
    </location>
</feature>
<feature type="compositionally biased region" description="Low complexity" evidence="2">
    <location>
        <begin position="377"/>
        <end position="397"/>
    </location>
</feature>
<feature type="region of interest" description="Disordered" evidence="2">
    <location>
        <begin position="1082"/>
        <end position="1108"/>
    </location>
</feature>
<feature type="compositionally biased region" description="Low complexity" evidence="2">
    <location>
        <begin position="900"/>
        <end position="929"/>
    </location>
</feature>
<dbReference type="VEuPathDB" id="TriTrypDB:LPMP_110750"/>
<keyword evidence="4" id="KW-1185">Reference proteome</keyword>
<feature type="region of interest" description="Disordered" evidence="2">
    <location>
        <begin position="663"/>
        <end position="684"/>
    </location>
</feature>
<dbReference type="PANTHER" id="PTHR13037:SF24">
    <property type="entry name" value="POLYCOMB PROTEIN PCL-RELATED"/>
    <property type="match status" value="1"/>
</dbReference>
<gene>
    <name evidence="3" type="ORF">LPMP_110750</name>
</gene>
<feature type="region of interest" description="Disordered" evidence="2">
    <location>
        <begin position="1324"/>
        <end position="1348"/>
    </location>
</feature>
<dbReference type="GeneID" id="22572940"/>
<feature type="region of interest" description="Disordered" evidence="2">
    <location>
        <begin position="140"/>
        <end position="189"/>
    </location>
</feature>
<feature type="region of interest" description="Disordered" evidence="2">
    <location>
        <begin position="567"/>
        <end position="609"/>
    </location>
</feature>
<dbReference type="VEuPathDB" id="TriTrypDB:LPAL13_110011100"/>
<evidence type="ECO:0000313" key="3">
    <source>
        <dbReference type="EMBL" id="AIN96270.1"/>
    </source>
</evidence>
<dbReference type="eggNOG" id="ENOG502SG6C">
    <property type="taxonomic scope" value="Eukaryota"/>
</dbReference>
<dbReference type="KEGG" id="lpan:LPMP_110750"/>
<keyword evidence="1" id="KW-0945">Host-virus interaction</keyword>
<proteinExistence type="predicted"/>
<name>A0A088RKD0_LEIPA</name>
<accession>A0A088RKD0</accession>
<dbReference type="Proteomes" id="UP000063063">
    <property type="component" value="Chromosome 11"/>
</dbReference>
<dbReference type="OrthoDB" id="267350at2759"/>
<feature type="compositionally biased region" description="Pro residues" evidence="2">
    <location>
        <begin position="589"/>
        <end position="606"/>
    </location>
</feature>
<dbReference type="EMBL" id="CP009380">
    <property type="protein sequence ID" value="AIN96270.1"/>
    <property type="molecule type" value="Genomic_DNA"/>
</dbReference>
<feature type="compositionally biased region" description="Low complexity" evidence="2">
    <location>
        <begin position="465"/>
        <end position="474"/>
    </location>
</feature>
<feature type="region of interest" description="Disordered" evidence="2">
    <location>
        <begin position="372"/>
        <end position="397"/>
    </location>
</feature>
<evidence type="ECO:0000313" key="4">
    <source>
        <dbReference type="Proteomes" id="UP000063063"/>
    </source>
</evidence>
<feature type="compositionally biased region" description="Basic and acidic residues" evidence="2">
    <location>
        <begin position="771"/>
        <end position="784"/>
    </location>
</feature>
<feature type="region of interest" description="Disordered" evidence="2">
    <location>
        <begin position="900"/>
        <end position="951"/>
    </location>
</feature>
<feature type="region of interest" description="Disordered" evidence="2">
    <location>
        <begin position="317"/>
        <end position="356"/>
    </location>
</feature>
<feature type="region of interest" description="Disordered" evidence="2">
    <location>
        <begin position="769"/>
        <end position="789"/>
    </location>
</feature>
<organism evidence="3 4">
    <name type="scientific">Leishmania panamensis</name>
    <dbReference type="NCBI Taxonomy" id="5679"/>
    <lineage>
        <taxon>Eukaryota</taxon>
        <taxon>Discoba</taxon>
        <taxon>Euglenozoa</taxon>
        <taxon>Kinetoplastea</taxon>
        <taxon>Metakinetoplastina</taxon>
        <taxon>Trypanosomatida</taxon>
        <taxon>Trypanosomatidae</taxon>
        <taxon>Leishmaniinae</taxon>
        <taxon>Leishmania</taxon>
        <taxon>Leishmania guyanensis species complex</taxon>
    </lineage>
</organism>
<dbReference type="RefSeq" id="XP_010696923.1">
    <property type="nucleotide sequence ID" value="XM_010698621.1"/>
</dbReference>
<feature type="compositionally biased region" description="Polar residues" evidence="2">
    <location>
        <begin position="935"/>
        <end position="951"/>
    </location>
</feature>